<dbReference type="PANTHER" id="PTHR36531">
    <property type="entry name" value="CRISPR-ASSOCIATED EXONUCLEASE CAS4"/>
    <property type="match status" value="1"/>
</dbReference>
<gene>
    <name evidence="15" type="primary">cas4</name>
    <name evidence="15" type="ORF">H8711_06140</name>
</gene>
<comment type="cofactor">
    <cofactor evidence="1">
        <name>[4Fe-4S] cluster</name>
        <dbReference type="ChEBI" id="CHEBI:49883"/>
    </cofactor>
</comment>
<evidence type="ECO:0000256" key="4">
    <source>
        <dbReference type="ARBA" id="ARBA00020049"/>
    </source>
</evidence>
<dbReference type="EC" id="3.1.12.1" evidence="3 13"/>
<evidence type="ECO:0000313" key="16">
    <source>
        <dbReference type="Proteomes" id="UP000653127"/>
    </source>
</evidence>
<dbReference type="GO" id="GO:0004527">
    <property type="term" value="F:exonuclease activity"/>
    <property type="evidence" value="ECO:0007669"/>
    <property type="project" value="UniProtKB-KW"/>
</dbReference>
<keyword evidence="9 13" id="KW-0408">Iron</keyword>
<name>A0A926I013_9FIRM</name>
<protein>
    <recommendedName>
        <fullName evidence="4 13">CRISPR-associated exonuclease Cas4</fullName>
        <ecNumber evidence="3 13">3.1.12.1</ecNumber>
    </recommendedName>
</protein>
<evidence type="ECO:0000256" key="5">
    <source>
        <dbReference type="ARBA" id="ARBA00022722"/>
    </source>
</evidence>
<dbReference type="InterPro" id="IPR013343">
    <property type="entry name" value="CRISPR-assoc_prot_Cas4"/>
</dbReference>
<keyword evidence="11 13" id="KW-0051">Antiviral defense</keyword>
<evidence type="ECO:0000259" key="14">
    <source>
        <dbReference type="Pfam" id="PF01930"/>
    </source>
</evidence>
<dbReference type="GO" id="GO:0051536">
    <property type="term" value="F:iron-sulfur cluster binding"/>
    <property type="evidence" value="ECO:0007669"/>
    <property type="project" value="UniProtKB-KW"/>
</dbReference>
<dbReference type="InterPro" id="IPR011604">
    <property type="entry name" value="PDDEXK-like_dom_sf"/>
</dbReference>
<evidence type="ECO:0000256" key="8">
    <source>
        <dbReference type="ARBA" id="ARBA00022839"/>
    </source>
</evidence>
<evidence type="ECO:0000256" key="6">
    <source>
        <dbReference type="ARBA" id="ARBA00022723"/>
    </source>
</evidence>
<keyword evidence="12 13" id="KW-0464">Manganese</keyword>
<feature type="domain" description="DUF83" evidence="14">
    <location>
        <begin position="104"/>
        <end position="199"/>
    </location>
</feature>
<dbReference type="Proteomes" id="UP000653127">
    <property type="component" value="Unassembled WGS sequence"/>
</dbReference>
<organism evidence="15 16">
    <name type="scientific">Ligaoa zhengdingensis</name>
    <dbReference type="NCBI Taxonomy" id="2763658"/>
    <lineage>
        <taxon>Bacteria</taxon>
        <taxon>Bacillati</taxon>
        <taxon>Bacillota</taxon>
        <taxon>Clostridia</taxon>
        <taxon>Eubacteriales</taxon>
        <taxon>Oscillospiraceae</taxon>
        <taxon>Ligaoa</taxon>
    </lineage>
</organism>
<keyword evidence="16" id="KW-1185">Reference proteome</keyword>
<dbReference type="InterPro" id="IPR051827">
    <property type="entry name" value="Cas4_exonuclease"/>
</dbReference>
<evidence type="ECO:0000256" key="11">
    <source>
        <dbReference type="ARBA" id="ARBA00023118"/>
    </source>
</evidence>
<dbReference type="NCBIfam" id="TIGR00372">
    <property type="entry name" value="cas4"/>
    <property type="match status" value="1"/>
</dbReference>
<comment type="function">
    <text evidence="13">CRISPR (clustered regularly interspaced short palindromic repeat) is an adaptive immune system that provides protection against mobile genetic elements (viruses, transposable elements and conjugative plasmids). CRISPR clusters contain sequences complementary to antecedent mobile elements and target invading nucleic acids. CRISPR clusters are transcribed and processed into CRISPR RNA (crRNA).</text>
</comment>
<evidence type="ECO:0000256" key="9">
    <source>
        <dbReference type="ARBA" id="ARBA00023004"/>
    </source>
</evidence>
<dbReference type="GO" id="GO:0051607">
    <property type="term" value="P:defense response to virus"/>
    <property type="evidence" value="ECO:0007669"/>
    <property type="project" value="UniProtKB-KW"/>
</dbReference>
<dbReference type="Pfam" id="PF01930">
    <property type="entry name" value="Cas_Cas4"/>
    <property type="match status" value="1"/>
</dbReference>
<dbReference type="GO" id="GO:0046872">
    <property type="term" value="F:metal ion binding"/>
    <property type="evidence" value="ECO:0007669"/>
    <property type="project" value="UniProtKB-KW"/>
</dbReference>
<evidence type="ECO:0000256" key="7">
    <source>
        <dbReference type="ARBA" id="ARBA00022801"/>
    </source>
</evidence>
<proteinExistence type="inferred from homology"/>
<reference evidence="15" key="1">
    <citation type="submission" date="2020-08" db="EMBL/GenBank/DDBJ databases">
        <title>Genome public.</title>
        <authorList>
            <person name="Liu C."/>
            <person name="Sun Q."/>
        </authorList>
    </citation>
    <scope>NUCLEOTIDE SEQUENCE</scope>
    <source>
        <strain evidence="15">NSJ-31</strain>
    </source>
</reference>
<dbReference type="EMBL" id="JACRST010000006">
    <property type="protein sequence ID" value="MBC8546512.1"/>
    <property type="molecule type" value="Genomic_DNA"/>
</dbReference>
<comment type="similarity">
    <text evidence="2 13">Belongs to the CRISPR-associated exonuclease Cas4 family.</text>
</comment>
<evidence type="ECO:0000313" key="15">
    <source>
        <dbReference type="EMBL" id="MBC8546512.1"/>
    </source>
</evidence>
<evidence type="ECO:0000256" key="1">
    <source>
        <dbReference type="ARBA" id="ARBA00001966"/>
    </source>
</evidence>
<keyword evidence="5 13" id="KW-0540">Nuclease</keyword>
<keyword evidence="10 13" id="KW-0411">Iron-sulfur</keyword>
<sequence>MEYQEDEFLAISGIQHFCYCRRQWALAYLEQQWAENLLTTQGKLLHERAHDDQFTEKRNDLLVSRGLSVSSRTLGLYGICDVVEFRASPSGVPLANREGLWLPVPVEYKRGRPKDHQADELQLCAQAICLEEMFCCAVPKGYLYYGEPRRRTAVDLDDVLRQTVAQMAEEMHTLFRRGYTPRVKPGKQCRACSLVDLCMSRLERRPSVSDYLQSYLGGDDDP</sequence>
<evidence type="ECO:0000256" key="2">
    <source>
        <dbReference type="ARBA" id="ARBA00009189"/>
    </source>
</evidence>
<dbReference type="RefSeq" id="WP_249282590.1">
    <property type="nucleotide sequence ID" value="NZ_JACRST010000006.1"/>
</dbReference>
<keyword evidence="7 13" id="KW-0378">Hydrolase</keyword>
<comment type="cofactor">
    <cofactor evidence="13">
        <name>iron-sulfur cluster</name>
        <dbReference type="ChEBI" id="CHEBI:30408"/>
    </cofactor>
</comment>
<keyword evidence="8 13" id="KW-0269">Exonuclease</keyword>
<comment type="caution">
    <text evidence="15">The sequence shown here is derived from an EMBL/GenBank/DDBJ whole genome shotgun (WGS) entry which is preliminary data.</text>
</comment>
<dbReference type="Gene3D" id="3.90.320.10">
    <property type="match status" value="1"/>
</dbReference>
<comment type="cofactor">
    <cofactor evidence="13">
        <name>Mg(2+)</name>
        <dbReference type="ChEBI" id="CHEBI:18420"/>
    </cofactor>
    <cofactor evidence="13">
        <name>Mn(2+)</name>
        <dbReference type="ChEBI" id="CHEBI:29035"/>
    </cofactor>
    <text evidence="13">Mg(2+) or Mn(2+) required for ssDNA cleavage activity.</text>
</comment>
<dbReference type="AlphaFoldDB" id="A0A926I013"/>
<keyword evidence="6 13" id="KW-0479">Metal-binding</keyword>
<evidence type="ECO:0000256" key="10">
    <source>
        <dbReference type="ARBA" id="ARBA00023014"/>
    </source>
</evidence>
<dbReference type="InterPro" id="IPR022765">
    <property type="entry name" value="Dna2/Cas4_DUF83"/>
</dbReference>
<dbReference type="PANTHER" id="PTHR36531:SF6">
    <property type="entry name" value="DNA REPLICATION ATP-DEPENDENT HELICASE_NUCLEASE DNA2"/>
    <property type="match status" value="1"/>
</dbReference>
<evidence type="ECO:0000256" key="12">
    <source>
        <dbReference type="ARBA" id="ARBA00023211"/>
    </source>
</evidence>
<accession>A0A926I013</accession>
<evidence type="ECO:0000256" key="3">
    <source>
        <dbReference type="ARBA" id="ARBA00012768"/>
    </source>
</evidence>
<evidence type="ECO:0000256" key="13">
    <source>
        <dbReference type="RuleBase" id="RU365022"/>
    </source>
</evidence>